<feature type="compositionally biased region" description="Polar residues" evidence="1">
    <location>
        <begin position="65"/>
        <end position="91"/>
    </location>
</feature>
<gene>
    <name evidence="2" type="ORF">AAE02nite_14210</name>
</gene>
<dbReference type="Proteomes" id="UP000321532">
    <property type="component" value="Unassembled WGS sequence"/>
</dbReference>
<reference evidence="2 3" key="1">
    <citation type="submission" date="2019-07" db="EMBL/GenBank/DDBJ databases">
        <title>Whole genome shotgun sequence of Adhaeribacter aerolatus NBRC 106133.</title>
        <authorList>
            <person name="Hosoyama A."/>
            <person name="Uohara A."/>
            <person name="Ohji S."/>
            <person name="Ichikawa N."/>
        </authorList>
    </citation>
    <scope>NUCLEOTIDE SEQUENCE [LARGE SCALE GENOMIC DNA]</scope>
    <source>
        <strain evidence="2 3">NBRC 106133</strain>
    </source>
</reference>
<evidence type="ECO:0000313" key="2">
    <source>
        <dbReference type="EMBL" id="GEO03757.1"/>
    </source>
</evidence>
<feature type="compositionally biased region" description="Basic and acidic residues" evidence="1">
    <location>
        <begin position="1"/>
        <end position="13"/>
    </location>
</feature>
<keyword evidence="3" id="KW-1185">Reference proteome</keyword>
<feature type="compositionally biased region" description="Basic and acidic residues" evidence="1">
    <location>
        <begin position="20"/>
        <end position="33"/>
    </location>
</feature>
<feature type="region of interest" description="Disordered" evidence="1">
    <location>
        <begin position="1"/>
        <end position="91"/>
    </location>
</feature>
<dbReference type="EMBL" id="BJYS01000008">
    <property type="protein sequence ID" value="GEO03757.1"/>
    <property type="molecule type" value="Genomic_DNA"/>
</dbReference>
<comment type="caution">
    <text evidence="2">The sequence shown here is derived from an EMBL/GenBank/DDBJ whole genome shotgun (WGS) entry which is preliminary data.</text>
</comment>
<evidence type="ECO:0000313" key="3">
    <source>
        <dbReference type="Proteomes" id="UP000321532"/>
    </source>
</evidence>
<organism evidence="2 3">
    <name type="scientific">Adhaeribacter aerolatus</name>
    <dbReference type="NCBI Taxonomy" id="670289"/>
    <lineage>
        <taxon>Bacteria</taxon>
        <taxon>Pseudomonadati</taxon>
        <taxon>Bacteroidota</taxon>
        <taxon>Cytophagia</taxon>
        <taxon>Cytophagales</taxon>
        <taxon>Hymenobacteraceae</taxon>
        <taxon>Adhaeribacter</taxon>
    </lineage>
</organism>
<protein>
    <submittedName>
        <fullName evidence="2">Uncharacterized protein</fullName>
    </submittedName>
</protein>
<sequence>MSSNKRGVEDHHIPSSGNKNIEKGEDGKIKIHTDGPTTQADDTKVQDVNRALPQGGNPVGRDSSQHNSVSGGKSLQGNNARSNPPSDKNHN</sequence>
<name>A0A512AW72_9BACT</name>
<dbReference type="RefSeq" id="WP_146896453.1">
    <property type="nucleotide sequence ID" value="NZ_BJYS01000008.1"/>
</dbReference>
<accession>A0A512AW72</accession>
<evidence type="ECO:0000256" key="1">
    <source>
        <dbReference type="SAM" id="MobiDB-lite"/>
    </source>
</evidence>
<proteinExistence type="predicted"/>
<dbReference type="AlphaFoldDB" id="A0A512AW72"/>
<dbReference type="OrthoDB" id="9842245at2"/>